<feature type="non-terminal residue" evidence="10">
    <location>
        <position position="332"/>
    </location>
</feature>
<dbReference type="PRINTS" id="PR00812">
    <property type="entry name" value="BCTERIALGSPF"/>
</dbReference>
<feature type="domain" description="Type II secretion system protein GspF" evidence="9">
    <location>
        <begin position="2"/>
        <end position="123"/>
    </location>
</feature>
<dbReference type="InterPro" id="IPR003004">
    <property type="entry name" value="GspF/PilC"/>
</dbReference>
<feature type="domain" description="Type II secretion system protein GspF" evidence="9">
    <location>
        <begin position="203"/>
        <end position="325"/>
    </location>
</feature>
<feature type="transmembrane region" description="Helical" evidence="8">
    <location>
        <begin position="141"/>
        <end position="166"/>
    </location>
</feature>
<dbReference type="Gene3D" id="1.20.81.30">
    <property type="entry name" value="Type II secretion system (T2SS), domain F"/>
    <property type="match status" value="2"/>
</dbReference>
<comment type="similarity">
    <text evidence="2">Belongs to the GSP F family.</text>
</comment>
<comment type="subcellular location">
    <subcellularLocation>
        <location evidence="1">Cell inner membrane</location>
        <topology evidence="1">Multi-pass membrane protein</topology>
    </subcellularLocation>
</comment>
<gene>
    <name evidence="10" type="ORF">METZ01_LOCUS336943</name>
</gene>
<protein>
    <recommendedName>
        <fullName evidence="9">Type II secretion system protein GspF domain-containing protein</fullName>
    </recommendedName>
</protein>
<dbReference type="InterPro" id="IPR042094">
    <property type="entry name" value="T2SS_GspF_sf"/>
</dbReference>
<keyword evidence="4" id="KW-0997">Cell inner membrane</keyword>
<dbReference type="FunFam" id="1.20.81.30:FF:000001">
    <property type="entry name" value="Type II secretion system protein F"/>
    <property type="match status" value="2"/>
</dbReference>
<dbReference type="PANTHER" id="PTHR30012:SF0">
    <property type="entry name" value="TYPE II SECRETION SYSTEM PROTEIN F-RELATED"/>
    <property type="match status" value="1"/>
</dbReference>
<proteinExistence type="inferred from homology"/>
<keyword evidence="3" id="KW-1003">Cell membrane</keyword>
<evidence type="ECO:0000256" key="3">
    <source>
        <dbReference type="ARBA" id="ARBA00022475"/>
    </source>
</evidence>
<name>A0A382QEV0_9ZZZZ</name>
<evidence type="ECO:0000313" key="10">
    <source>
        <dbReference type="EMBL" id="SVC84089.1"/>
    </source>
</evidence>
<accession>A0A382QEV0</accession>
<evidence type="ECO:0000256" key="8">
    <source>
        <dbReference type="SAM" id="Phobius"/>
    </source>
</evidence>
<evidence type="ECO:0000256" key="7">
    <source>
        <dbReference type="ARBA" id="ARBA00023136"/>
    </source>
</evidence>
<dbReference type="Pfam" id="PF00482">
    <property type="entry name" value="T2SSF"/>
    <property type="match status" value="2"/>
</dbReference>
<organism evidence="10">
    <name type="scientific">marine metagenome</name>
    <dbReference type="NCBI Taxonomy" id="408172"/>
    <lineage>
        <taxon>unclassified sequences</taxon>
        <taxon>metagenomes</taxon>
        <taxon>ecological metagenomes</taxon>
    </lineage>
</organism>
<feature type="transmembrane region" description="Helical" evidence="8">
    <location>
        <begin position="306"/>
        <end position="330"/>
    </location>
</feature>
<dbReference type="InterPro" id="IPR018076">
    <property type="entry name" value="T2SS_GspF_dom"/>
</dbReference>
<dbReference type="AlphaFoldDB" id="A0A382QEV0"/>
<dbReference type="PANTHER" id="PTHR30012">
    <property type="entry name" value="GENERAL SECRETION PATHWAY PROTEIN"/>
    <property type="match status" value="1"/>
</dbReference>
<feature type="transmembrane region" description="Helical" evidence="8">
    <location>
        <begin position="96"/>
        <end position="121"/>
    </location>
</feature>
<evidence type="ECO:0000256" key="1">
    <source>
        <dbReference type="ARBA" id="ARBA00004429"/>
    </source>
</evidence>
<evidence type="ECO:0000256" key="2">
    <source>
        <dbReference type="ARBA" id="ARBA00005745"/>
    </source>
</evidence>
<feature type="non-terminal residue" evidence="10">
    <location>
        <position position="1"/>
    </location>
</feature>
<evidence type="ECO:0000256" key="5">
    <source>
        <dbReference type="ARBA" id="ARBA00022692"/>
    </source>
</evidence>
<reference evidence="10" key="1">
    <citation type="submission" date="2018-05" db="EMBL/GenBank/DDBJ databases">
        <authorList>
            <person name="Lanie J.A."/>
            <person name="Ng W.-L."/>
            <person name="Kazmierczak K.M."/>
            <person name="Andrzejewski T.M."/>
            <person name="Davidsen T.M."/>
            <person name="Wayne K.J."/>
            <person name="Tettelin H."/>
            <person name="Glass J.I."/>
            <person name="Rusch D."/>
            <person name="Podicherti R."/>
            <person name="Tsui H.-C.T."/>
            <person name="Winkler M.E."/>
        </authorList>
    </citation>
    <scope>NUCLEOTIDE SEQUENCE</scope>
</reference>
<keyword evidence="7 8" id="KW-0472">Membrane</keyword>
<dbReference type="GO" id="GO:0005886">
    <property type="term" value="C:plasma membrane"/>
    <property type="evidence" value="ECO:0007669"/>
    <property type="project" value="UniProtKB-SubCell"/>
</dbReference>
<dbReference type="EMBL" id="UINC01114053">
    <property type="protein sequence ID" value="SVC84089.1"/>
    <property type="molecule type" value="Genomic_DNA"/>
</dbReference>
<keyword evidence="5 8" id="KW-0812">Transmembrane</keyword>
<evidence type="ECO:0000259" key="9">
    <source>
        <dbReference type="Pfam" id="PF00482"/>
    </source>
</evidence>
<evidence type="ECO:0000256" key="4">
    <source>
        <dbReference type="ARBA" id="ARBA00022519"/>
    </source>
</evidence>
<sequence length="332" mass="36240">TQQLSVLMDAGLPIVRCLKILSQQMKPCMLKDFVTEVAEDVETGSSLSEALSKHPKAFDKLYVNMVKAGEAGGVLDVILQRLANFMERVEELKRKIIGASIYPVVVIGIALTVVLAIMTFIVPEFRKVFDSVDVPMPAMTVFLMAFSDFCVNMWYMFLIIPLVGYFGVKFWSRTEKGAAILDKLKLHAPLVGTIIRRSVISRFCRTLGTLLQSGVPILEALQIVKNAVGNEVISAAINTVHGSIREGESIADPLGESGVFDDIVINMIDVGEETGELDKMLLKIADNYDVEVDASVSNLMSILEPVMIVGLGVTVGFIVVALFMPLISLLQG</sequence>
<keyword evidence="6 8" id="KW-1133">Transmembrane helix</keyword>
<evidence type="ECO:0000256" key="6">
    <source>
        <dbReference type="ARBA" id="ARBA00022989"/>
    </source>
</evidence>